<gene>
    <name evidence="1" type="ORF">RS130_19605</name>
</gene>
<evidence type="ECO:0000313" key="2">
    <source>
        <dbReference type="Proteomes" id="UP001247805"/>
    </source>
</evidence>
<protein>
    <submittedName>
        <fullName evidence="1">Uncharacterized protein</fullName>
    </submittedName>
</protein>
<proteinExistence type="predicted"/>
<name>A0ABU3T0U3_9ALTE</name>
<reference evidence="1 2" key="1">
    <citation type="submission" date="2023-10" db="EMBL/GenBank/DDBJ databases">
        <title>Glaciecola aquimarina strain GGW-M5 nov., isolated from a coastal seawater.</title>
        <authorList>
            <person name="Bayburt H."/>
            <person name="Kim J.M."/>
            <person name="Choi B.J."/>
            <person name="Jeon C.O."/>
        </authorList>
    </citation>
    <scope>NUCLEOTIDE SEQUENCE [LARGE SCALE GENOMIC DNA]</scope>
    <source>
        <strain evidence="1 2">KCTC 32108</strain>
    </source>
</reference>
<dbReference type="EMBL" id="JAWDIO010000002">
    <property type="protein sequence ID" value="MDU0355797.1"/>
    <property type="molecule type" value="Genomic_DNA"/>
</dbReference>
<dbReference type="Proteomes" id="UP001247805">
    <property type="component" value="Unassembled WGS sequence"/>
</dbReference>
<sequence>MKKFYASFDVGLTFTVTDQFTVTASYIQPIVNDDAFDDVLTLNFKYLTE</sequence>
<organism evidence="1 2">
    <name type="scientific">Paraglaciecola aquimarina</name>
    <dbReference type="NCBI Taxonomy" id="1235557"/>
    <lineage>
        <taxon>Bacteria</taxon>
        <taxon>Pseudomonadati</taxon>
        <taxon>Pseudomonadota</taxon>
        <taxon>Gammaproteobacteria</taxon>
        <taxon>Alteromonadales</taxon>
        <taxon>Alteromonadaceae</taxon>
        <taxon>Paraglaciecola</taxon>
    </lineage>
</organism>
<dbReference type="RefSeq" id="WP_316027318.1">
    <property type="nucleotide sequence ID" value="NZ_JAWDIO010000002.1"/>
</dbReference>
<keyword evidence="2" id="KW-1185">Reference proteome</keyword>
<comment type="caution">
    <text evidence="1">The sequence shown here is derived from an EMBL/GenBank/DDBJ whole genome shotgun (WGS) entry which is preliminary data.</text>
</comment>
<evidence type="ECO:0000313" key="1">
    <source>
        <dbReference type="EMBL" id="MDU0355797.1"/>
    </source>
</evidence>
<accession>A0ABU3T0U3</accession>